<reference evidence="1" key="1">
    <citation type="submission" date="2021-01" db="EMBL/GenBank/DDBJ databases">
        <authorList>
            <person name="Corre E."/>
            <person name="Pelletier E."/>
            <person name="Niang G."/>
            <person name="Scheremetjew M."/>
            <person name="Finn R."/>
            <person name="Kale V."/>
            <person name="Holt S."/>
            <person name="Cochrane G."/>
            <person name="Meng A."/>
            <person name="Brown T."/>
            <person name="Cohen L."/>
        </authorList>
    </citation>
    <scope>NUCLEOTIDE SEQUENCE</scope>
    <source>
        <strain evidence="1">308</strain>
    </source>
</reference>
<protein>
    <recommendedName>
        <fullName evidence="2">Bestrophin homolog</fullName>
    </recommendedName>
</protein>
<sequence length="267" mass="30483">MLPQTNDEESLNLRKTMLRWVLLGYELAILKARDQIDTHAGRLHVNQLGLLDGNEWEKMVDGDRHTTVWWWIQAKACQLHSQEVILVQDKKHLSDQIALMRKMANDLMSRIDRDLPIPYSTIVGLLVTLNLASLSVSHGIHLAILNYNSDGSSWKMYSTYVEIIGHFLYNVLFALLFDISQILYNPFGTRSIDVPHEAVSAGIRKLAREVSKCDFPSSMNSIYQIEKEGKDVWDSEHSIVIPKKSRRTSLSLPAAVHNIRRLSGHWG</sequence>
<dbReference type="Pfam" id="PF01062">
    <property type="entry name" value="Bestrophin"/>
    <property type="match status" value="1"/>
</dbReference>
<evidence type="ECO:0008006" key="2">
    <source>
        <dbReference type="Google" id="ProtNLM"/>
    </source>
</evidence>
<accession>A0A7S1BBL0</accession>
<dbReference type="EMBL" id="HBFR01010113">
    <property type="protein sequence ID" value="CAD8880128.1"/>
    <property type="molecule type" value="Transcribed_RNA"/>
</dbReference>
<proteinExistence type="predicted"/>
<evidence type="ECO:0000313" key="1">
    <source>
        <dbReference type="EMBL" id="CAD8880128.1"/>
    </source>
</evidence>
<gene>
    <name evidence="1" type="ORF">CHYS00102_LOCUS7313</name>
</gene>
<dbReference type="InterPro" id="IPR021134">
    <property type="entry name" value="Bestrophin-like"/>
</dbReference>
<organism evidence="1">
    <name type="scientific">Corethron hystrix</name>
    <dbReference type="NCBI Taxonomy" id="216773"/>
    <lineage>
        <taxon>Eukaryota</taxon>
        <taxon>Sar</taxon>
        <taxon>Stramenopiles</taxon>
        <taxon>Ochrophyta</taxon>
        <taxon>Bacillariophyta</taxon>
        <taxon>Coscinodiscophyceae</taxon>
        <taxon>Corethrophycidae</taxon>
        <taxon>Corethrales</taxon>
        <taxon>Corethraceae</taxon>
        <taxon>Corethron</taxon>
    </lineage>
</organism>
<dbReference type="AlphaFoldDB" id="A0A7S1BBL0"/>
<name>A0A7S1BBL0_9STRA</name>